<dbReference type="OrthoDB" id="2645941at2759"/>
<organism evidence="6">
    <name type="scientific">Serpula lacrymans var. lacrymans (strain S7.3)</name>
    <name type="common">Dry rot fungus</name>
    <dbReference type="NCBI Taxonomy" id="936435"/>
    <lineage>
        <taxon>Eukaryota</taxon>
        <taxon>Fungi</taxon>
        <taxon>Dikarya</taxon>
        <taxon>Basidiomycota</taxon>
        <taxon>Agaricomycotina</taxon>
        <taxon>Agaricomycetes</taxon>
        <taxon>Agaricomycetidae</taxon>
        <taxon>Boletales</taxon>
        <taxon>Coniophorineae</taxon>
        <taxon>Serpulaceae</taxon>
        <taxon>Serpula</taxon>
    </lineage>
</organism>
<dbReference type="GO" id="GO:0006397">
    <property type="term" value="P:mRNA processing"/>
    <property type="evidence" value="ECO:0007669"/>
    <property type="project" value="UniProtKB-KW"/>
</dbReference>
<keyword evidence="2" id="KW-0863">Zinc-finger</keyword>
<evidence type="ECO:0000259" key="4">
    <source>
        <dbReference type="PROSITE" id="PS50158"/>
    </source>
</evidence>
<accession>F8QI93</accession>
<evidence type="ECO:0000313" key="6">
    <source>
        <dbReference type="Proteomes" id="UP000008063"/>
    </source>
</evidence>
<sequence>MNYTLLDKLYVTGLPSDQYEEWRKLLLNFDQIWRESKKEKKGYSGQTERTGARKDNGGGKKAYSGTRDGTRTVYSGAGQPMEIDKAKYRKEGICFKCGVKGHIGKFCPTEGKNKIDLRAMIAALSKEEREALKLGF</sequence>
<evidence type="ECO:0000313" key="5">
    <source>
        <dbReference type="EMBL" id="EGN91995.1"/>
    </source>
</evidence>
<dbReference type="InterPro" id="IPR036875">
    <property type="entry name" value="Znf_CCHC_sf"/>
</dbReference>
<reference evidence="6" key="1">
    <citation type="journal article" date="2011" name="Science">
        <title>The plant cell wall-decomposing machinery underlies the functional diversity of forest fungi.</title>
        <authorList>
            <person name="Eastwood D.C."/>
            <person name="Floudas D."/>
            <person name="Binder M."/>
            <person name="Majcherczyk A."/>
            <person name="Schneider P."/>
            <person name="Aerts A."/>
            <person name="Asiegbu F.O."/>
            <person name="Baker S.E."/>
            <person name="Barry K."/>
            <person name="Bendiksby M."/>
            <person name="Blumentritt M."/>
            <person name="Coutinho P.M."/>
            <person name="Cullen D."/>
            <person name="de Vries R.P."/>
            <person name="Gathman A."/>
            <person name="Goodell B."/>
            <person name="Henrissat B."/>
            <person name="Ihrmark K."/>
            <person name="Kauserud H."/>
            <person name="Kohler A."/>
            <person name="LaButti K."/>
            <person name="Lapidus A."/>
            <person name="Lavin J.L."/>
            <person name="Lee Y.-H."/>
            <person name="Lindquist E."/>
            <person name="Lilly W."/>
            <person name="Lucas S."/>
            <person name="Morin E."/>
            <person name="Murat C."/>
            <person name="Oguiza J.A."/>
            <person name="Park J."/>
            <person name="Pisabarro A.G."/>
            <person name="Riley R."/>
            <person name="Rosling A."/>
            <person name="Salamov A."/>
            <person name="Schmidt O."/>
            <person name="Schmutz J."/>
            <person name="Skrede I."/>
            <person name="Stenlid J."/>
            <person name="Wiebenga A."/>
            <person name="Xie X."/>
            <person name="Kuees U."/>
            <person name="Hibbett D.S."/>
            <person name="Hoffmeister D."/>
            <person name="Hoegberg N."/>
            <person name="Martin F."/>
            <person name="Grigoriev I.V."/>
            <person name="Watkinson S.C."/>
        </authorList>
    </citation>
    <scope>NUCLEOTIDE SEQUENCE [LARGE SCALE GENOMIC DNA]</scope>
    <source>
        <strain evidence="6">strain S7.3</strain>
    </source>
</reference>
<gene>
    <name evidence="5" type="ORF">SERLA73DRAFT_79983</name>
</gene>
<keyword evidence="2" id="KW-0479">Metal-binding</keyword>
<keyword evidence="2" id="KW-0862">Zinc</keyword>
<dbReference type="InterPro" id="IPR001878">
    <property type="entry name" value="Znf_CCHC"/>
</dbReference>
<feature type="domain" description="CCHC-type" evidence="4">
    <location>
        <begin position="94"/>
        <end position="108"/>
    </location>
</feature>
<keyword evidence="6" id="KW-1185">Reference proteome</keyword>
<dbReference type="Proteomes" id="UP000008063">
    <property type="component" value="Unassembled WGS sequence"/>
</dbReference>
<dbReference type="GO" id="GO:0003676">
    <property type="term" value="F:nucleic acid binding"/>
    <property type="evidence" value="ECO:0007669"/>
    <property type="project" value="InterPro"/>
</dbReference>
<feature type="region of interest" description="Disordered" evidence="3">
    <location>
        <begin position="37"/>
        <end position="76"/>
    </location>
</feature>
<keyword evidence="1" id="KW-0507">mRNA processing</keyword>
<protein>
    <recommendedName>
        <fullName evidence="4">CCHC-type domain-containing protein</fullName>
    </recommendedName>
</protein>
<name>F8QI93_SERL3</name>
<dbReference type="PROSITE" id="PS50158">
    <property type="entry name" value="ZF_CCHC"/>
    <property type="match status" value="1"/>
</dbReference>
<dbReference type="InParanoid" id="F8QI93"/>
<dbReference type="SUPFAM" id="SSF57756">
    <property type="entry name" value="Retrovirus zinc finger-like domains"/>
    <property type="match status" value="1"/>
</dbReference>
<dbReference type="EMBL" id="GL945520">
    <property type="protein sequence ID" value="EGN91995.1"/>
    <property type="molecule type" value="Genomic_DNA"/>
</dbReference>
<dbReference type="Gene3D" id="4.10.60.10">
    <property type="entry name" value="Zinc finger, CCHC-type"/>
    <property type="match status" value="1"/>
</dbReference>
<dbReference type="HOGENOM" id="CLU_086447_1_0_1"/>
<evidence type="ECO:0000256" key="2">
    <source>
        <dbReference type="PROSITE-ProRule" id="PRU00047"/>
    </source>
</evidence>
<dbReference type="AlphaFoldDB" id="F8QI93"/>
<evidence type="ECO:0000256" key="3">
    <source>
        <dbReference type="SAM" id="MobiDB-lite"/>
    </source>
</evidence>
<proteinExistence type="predicted"/>
<evidence type="ECO:0000256" key="1">
    <source>
        <dbReference type="ARBA" id="ARBA00022664"/>
    </source>
</evidence>
<dbReference type="GO" id="GO:0008270">
    <property type="term" value="F:zinc ion binding"/>
    <property type="evidence" value="ECO:0007669"/>
    <property type="project" value="UniProtKB-KW"/>
</dbReference>